<dbReference type="Gene3D" id="3.90.550.10">
    <property type="entry name" value="Spore Coat Polysaccharide Biosynthesis Protein SpsA, Chain A"/>
    <property type="match status" value="1"/>
</dbReference>
<dbReference type="GO" id="GO:0005789">
    <property type="term" value="C:endoplasmic reticulum membrane"/>
    <property type="evidence" value="ECO:0007669"/>
    <property type="project" value="TreeGrafter"/>
</dbReference>
<keyword evidence="2" id="KW-1185">Reference proteome</keyword>
<proteinExistence type="predicted"/>
<dbReference type="PANTHER" id="PTHR46612">
    <property type="entry name" value="XYLOSIDE XYLOSYLTRANSFERASE 1"/>
    <property type="match status" value="1"/>
</dbReference>
<dbReference type="AlphaFoldDB" id="A0A9X0CFS0"/>
<dbReference type="EMBL" id="MU827779">
    <property type="protein sequence ID" value="KAJ7339352.1"/>
    <property type="molecule type" value="Genomic_DNA"/>
</dbReference>
<protein>
    <submittedName>
        <fullName evidence="1">Xyloside xylosyltransferase 1</fullName>
    </submittedName>
</protein>
<evidence type="ECO:0000313" key="1">
    <source>
        <dbReference type="EMBL" id="KAJ7339352.1"/>
    </source>
</evidence>
<comment type="caution">
    <text evidence="1">The sequence shown here is derived from an EMBL/GenBank/DDBJ whole genome shotgun (WGS) entry which is preliminary data.</text>
</comment>
<dbReference type="InterPro" id="IPR042465">
    <property type="entry name" value="XXLT1"/>
</dbReference>
<organism evidence="1 2">
    <name type="scientific">Desmophyllum pertusum</name>
    <dbReference type="NCBI Taxonomy" id="174260"/>
    <lineage>
        <taxon>Eukaryota</taxon>
        <taxon>Metazoa</taxon>
        <taxon>Cnidaria</taxon>
        <taxon>Anthozoa</taxon>
        <taxon>Hexacorallia</taxon>
        <taxon>Scleractinia</taxon>
        <taxon>Caryophylliina</taxon>
        <taxon>Caryophylliidae</taxon>
        <taxon>Desmophyllum</taxon>
    </lineage>
</organism>
<dbReference type="GO" id="GO:0140560">
    <property type="term" value="F:xylosyl alpha-1,3-xylosyltransferase activity"/>
    <property type="evidence" value="ECO:0007669"/>
    <property type="project" value="TreeGrafter"/>
</dbReference>
<reference evidence="1" key="1">
    <citation type="submission" date="2023-01" db="EMBL/GenBank/DDBJ databases">
        <title>Genome assembly of the deep-sea coral Lophelia pertusa.</title>
        <authorList>
            <person name="Herrera S."/>
            <person name="Cordes E."/>
        </authorList>
    </citation>
    <scope>NUCLEOTIDE SEQUENCE</scope>
    <source>
        <strain evidence="1">USNM1676648</strain>
        <tissue evidence="1">Polyp</tissue>
    </source>
</reference>
<name>A0A9X0CFS0_9CNID</name>
<dbReference type="InterPro" id="IPR029044">
    <property type="entry name" value="Nucleotide-diphossugar_trans"/>
</dbReference>
<dbReference type="GO" id="GO:0016266">
    <property type="term" value="P:protein O-linked glycosylation via N-acetyl-galactosamine"/>
    <property type="evidence" value="ECO:0007669"/>
    <property type="project" value="TreeGrafter"/>
</dbReference>
<gene>
    <name evidence="1" type="primary">XXYLT1_1</name>
    <name evidence="1" type="ORF">OS493_005746</name>
</gene>
<evidence type="ECO:0000313" key="2">
    <source>
        <dbReference type="Proteomes" id="UP001163046"/>
    </source>
</evidence>
<dbReference type="SUPFAM" id="SSF53448">
    <property type="entry name" value="Nucleotide-diphospho-sugar transferases"/>
    <property type="match status" value="1"/>
</dbReference>
<accession>A0A9X0CFS0</accession>
<dbReference type="Proteomes" id="UP001163046">
    <property type="component" value="Unassembled WGS sequence"/>
</dbReference>
<dbReference type="PANTHER" id="PTHR46612:SF1">
    <property type="entry name" value="XYLOSIDE XYLOSYLTRANSFERASE 1"/>
    <property type="match status" value="1"/>
</dbReference>
<sequence length="108" mass="13073">MLHLTNMRRSKLYKRILLNNAVKEYAEKYQFRGTRAEQDFFVLLDAEHHDELFYVVPCQWNRQLCHFKAGFNTIVYNSYHQCSKPIYAYHGNCHSKMPTMDDPYQFQE</sequence>
<dbReference type="OrthoDB" id="411524at2759"/>